<gene>
    <name evidence="2" type="ORF">PG991_015304</name>
</gene>
<evidence type="ECO:0000256" key="1">
    <source>
        <dbReference type="SAM" id="MobiDB-lite"/>
    </source>
</evidence>
<feature type="region of interest" description="Disordered" evidence="1">
    <location>
        <begin position="11"/>
        <end position="36"/>
    </location>
</feature>
<sequence length="301" mass="34682">MRHTFTLRIEQEANDRSSSSSARTTKRTNERSTDRAYKQITSERPITIMDSLARFKKTLKKYAKSSKTRKERKRAKFERRMFKQLQKDRFLLKYGDLFNYTFKWIIAQGKLQTGNVNKAWQLLVPFTQEQLQDLLGSERAAVASFFANGERGTRPKTPCLDGIAEACQSLNLSRPEVLEMFEKYAKRCQTAHGFRLDDYTNSGVIDIPRLRQEIAQRLANAQEERDAGLLTRRQLRLARRSIDNFERAYLANTGGQDHLTKLGKAAQQPMPSKHKKLVTGQSALSKSKPAPYTKGKWDDLK</sequence>
<proteinExistence type="predicted"/>
<feature type="region of interest" description="Disordered" evidence="1">
    <location>
        <begin position="261"/>
        <end position="301"/>
    </location>
</feature>
<dbReference type="EMBL" id="JAQQWI010000022">
    <property type="protein sequence ID" value="KAK7995837.1"/>
    <property type="molecule type" value="Genomic_DNA"/>
</dbReference>
<keyword evidence="3" id="KW-1185">Reference proteome</keyword>
<evidence type="ECO:0000313" key="2">
    <source>
        <dbReference type="EMBL" id="KAK7995837.1"/>
    </source>
</evidence>
<comment type="caution">
    <text evidence="2">The sequence shown here is derived from an EMBL/GenBank/DDBJ whole genome shotgun (WGS) entry which is preliminary data.</text>
</comment>
<protein>
    <submittedName>
        <fullName evidence="2">Uncharacterized protein</fullName>
    </submittedName>
</protein>
<name>A0ABR1R334_9PEZI</name>
<dbReference type="Proteomes" id="UP001396898">
    <property type="component" value="Unassembled WGS sequence"/>
</dbReference>
<reference evidence="2 3" key="1">
    <citation type="submission" date="2023-01" db="EMBL/GenBank/DDBJ databases">
        <title>Analysis of 21 Apiospora genomes using comparative genomics revels a genus with tremendous synthesis potential of carbohydrate active enzymes and secondary metabolites.</title>
        <authorList>
            <person name="Sorensen T."/>
        </authorList>
    </citation>
    <scope>NUCLEOTIDE SEQUENCE [LARGE SCALE GENOMIC DNA]</scope>
    <source>
        <strain evidence="2 3">CBS 20057</strain>
    </source>
</reference>
<feature type="compositionally biased region" description="Basic and acidic residues" evidence="1">
    <location>
        <begin position="27"/>
        <end position="36"/>
    </location>
</feature>
<evidence type="ECO:0000313" key="3">
    <source>
        <dbReference type="Proteomes" id="UP001396898"/>
    </source>
</evidence>
<organism evidence="2 3">
    <name type="scientific">Apiospora marii</name>
    <dbReference type="NCBI Taxonomy" id="335849"/>
    <lineage>
        <taxon>Eukaryota</taxon>
        <taxon>Fungi</taxon>
        <taxon>Dikarya</taxon>
        <taxon>Ascomycota</taxon>
        <taxon>Pezizomycotina</taxon>
        <taxon>Sordariomycetes</taxon>
        <taxon>Xylariomycetidae</taxon>
        <taxon>Amphisphaeriales</taxon>
        <taxon>Apiosporaceae</taxon>
        <taxon>Apiospora</taxon>
    </lineage>
</organism>
<accession>A0ABR1R334</accession>